<keyword evidence="4" id="KW-0804">Transcription</keyword>
<proteinExistence type="predicted"/>
<dbReference type="Pfam" id="PF00455">
    <property type="entry name" value="DeoRC"/>
    <property type="match status" value="1"/>
</dbReference>
<dbReference type="GO" id="GO:0016740">
    <property type="term" value="F:transferase activity"/>
    <property type="evidence" value="ECO:0007669"/>
    <property type="project" value="UniProtKB-KW"/>
</dbReference>
<name>A0A147DQQ2_9MICO</name>
<evidence type="ECO:0000313" key="8">
    <source>
        <dbReference type="EMBL" id="KTR51901.1"/>
    </source>
</evidence>
<dbReference type="PATRIC" id="fig|465820.3.peg.1763"/>
<dbReference type="InterPro" id="IPR036390">
    <property type="entry name" value="WH_DNA-bd_sf"/>
</dbReference>
<dbReference type="EMBL" id="LDRB01000037">
    <property type="protein sequence ID" value="KTR40145.1"/>
    <property type="molecule type" value="Genomic_DNA"/>
</dbReference>
<dbReference type="Proteomes" id="UP000072763">
    <property type="component" value="Unassembled WGS sequence"/>
</dbReference>
<dbReference type="PANTHER" id="PTHR30363">
    <property type="entry name" value="HTH-TYPE TRANSCRIPTIONAL REGULATOR SRLR-RELATED"/>
    <property type="match status" value="1"/>
</dbReference>
<evidence type="ECO:0000256" key="3">
    <source>
        <dbReference type="ARBA" id="ARBA00023015"/>
    </source>
</evidence>
<evidence type="ECO:0000256" key="2">
    <source>
        <dbReference type="ARBA" id="ARBA00022491"/>
    </source>
</evidence>
<evidence type="ECO:0000259" key="6">
    <source>
        <dbReference type="PROSITE" id="PS51000"/>
    </source>
</evidence>
<keyword evidence="2" id="KW-0678">Repressor</keyword>
<dbReference type="STRING" id="465820.NS263_08700"/>
<keyword evidence="3" id="KW-0805">Transcription regulation</keyword>
<dbReference type="OrthoDB" id="7688673at2"/>
<dbReference type="EMBL" id="LDRC01000041">
    <property type="protein sequence ID" value="KTR51901.1"/>
    <property type="molecule type" value="Genomic_DNA"/>
</dbReference>
<dbReference type="SMART" id="SM01134">
    <property type="entry name" value="DeoRC"/>
    <property type="match status" value="1"/>
</dbReference>
<reference evidence="9 10" key="1">
    <citation type="journal article" date="2016" name="Front. Microbiol.">
        <title>Genomic Resource of Rice Seed Associated Bacteria.</title>
        <authorList>
            <person name="Midha S."/>
            <person name="Bansal K."/>
            <person name="Sharma S."/>
            <person name="Kumar N."/>
            <person name="Patil P.P."/>
            <person name="Chaudhry V."/>
            <person name="Patil P.B."/>
        </authorList>
    </citation>
    <scope>NUCLEOTIDE SEQUENCE [LARGE SCALE GENOMIC DNA]</scope>
    <source>
        <strain evidence="7 10">NS263</strain>
        <strain evidence="8 9">NS359</strain>
    </source>
</reference>
<dbReference type="SUPFAM" id="SSF46785">
    <property type="entry name" value="Winged helix' DNA-binding domain"/>
    <property type="match status" value="1"/>
</dbReference>
<dbReference type="InterPro" id="IPR014036">
    <property type="entry name" value="DeoR-like_C"/>
</dbReference>
<dbReference type="Gene3D" id="3.40.50.1360">
    <property type="match status" value="1"/>
</dbReference>
<dbReference type="GO" id="GO:0003700">
    <property type="term" value="F:DNA-binding transcription factor activity"/>
    <property type="evidence" value="ECO:0007669"/>
    <property type="project" value="InterPro"/>
</dbReference>
<organism evidence="8 9">
    <name type="scientific">Curtobacterium oceanosedimentum</name>
    <dbReference type="NCBI Taxonomy" id="465820"/>
    <lineage>
        <taxon>Bacteria</taxon>
        <taxon>Bacillati</taxon>
        <taxon>Actinomycetota</taxon>
        <taxon>Actinomycetes</taxon>
        <taxon>Micrococcales</taxon>
        <taxon>Microbacteriaceae</taxon>
        <taxon>Curtobacterium</taxon>
    </lineage>
</organism>
<evidence type="ECO:0000313" key="9">
    <source>
        <dbReference type="Proteomes" id="UP000072763"/>
    </source>
</evidence>
<evidence type="ECO:0000313" key="10">
    <source>
        <dbReference type="Proteomes" id="UP000078335"/>
    </source>
</evidence>
<dbReference type="Pfam" id="PF08220">
    <property type="entry name" value="HTH_DeoR"/>
    <property type="match status" value="1"/>
</dbReference>
<dbReference type="RefSeq" id="WP_058728882.1">
    <property type="nucleotide sequence ID" value="NZ_JBEPMD010000006.1"/>
</dbReference>
<dbReference type="InterPro" id="IPR001034">
    <property type="entry name" value="DeoR_HTH"/>
</dbReference>
<comment type="function">
    <text evidence="5">Repressor of the lactose catabolism operon. Galactose-6-phosphate is the inducer.</text>
</comment>
<evidence type="ECO:0000256" key="1">
    <source>
        <dbReference type="ARBA" id="ARBA00021390"/>
    </source>
</evidence>
<evidence type="ECO:0000313" key="7">
    <source>
        <dbReference type="EMBL" id="KTR40145.1"/>
    </source>
</evidence>
<dbReference type="Gene3D" id="1.10.10.10">
    <property type="entry name" value="Winged helix-like DNA-binding domain superfamily/Winged helix DNA-binding domain"/>
    <property type="match status" value="1"/>
</dbReference>
<accession>A0A147DQQ2</accession>
<keyword evidence="10" id="KW-1185">Reference proteome</keyword>
<comment type="caution">
    <text evidence="8">The sequence shown here is derived from an EMBL/GenBank/DDBJ whole genome shotgun (WGS) entry which is preliminary data.</text>
</comment>
<dbReference type="InterPro" id="IPR036388">
    <property type="entry name" value="WH-like_DNA-bd_sf"/>
</dbReference>
<dbReference type="SMART" id="SM00420">
    <property type="entry name" value="HTH_DEOR"/>
    <property type="match status" value="1"/>
</dbReference>
<keyword evidence="8" id="KW-0808">Transferase</keyword>
<dbReference type="AlphaFoldDB" id="A0A147DQQ2"/>
<dbReference type="InterPro" id="IPR037171">
    <property type="entry name" value="NagB/RpiA_transferase-like"/>
</dbReference>
<evidence type="ECO:0000256" key="5">
    <source>
        <dbReference type="ARBA" id="ARBA00024937"/>
    </source>
</evidence>
<dbReference type="SUPFAM" id="SSF100950">
    <property type="entry name" value="NagB/RpiA/CoA transferase-like"/>
    <property type="match status" value="1"/>
</dbReference>
<gene>
    <name evidence="7" type="ORF">NS263_08700</name>
    <name evidence="8" type="ORF">NS359_08215</name>
</gene>
<dbReference type="InterPro" id="IPR050313">
    <property type="entry name" value="Carb_Metab_HTH_regulators"/>
</dbReference>
<sequence>MYAPERHQRIVERARSQGRVDVKDLAELLEVTPETIRRDLTSLERRGLVRRAHGGAIPVERITLHPGVGDRGGINQAEKMVIAEAALAELPENGSVMIDAGTSTICLAEMLPTDRGLTVVTHSLPVAMAVANRSGIDLHLLGGNIRSDSLAGVGTWTHQLIGMVSVDVAFISINGITPERGLTTHNMAEAAVKSAMIKSARRSILLADHTKFGREEFGRVAPLAAIDTIITDPGVNADLVREVEAAGTEVLWPGRD</sequence>
<dbReference type="PANTHER" id="PTHR30363:SF4">
    <property type="entry name" value="GLYCEROL-3-PHOSPHATE REGULON REPRESSOR"/>
    <property type="match status" value="1"/>
</dbReference>
<protein>
    <recommendedName>
        <fullName evidence="1">Lactose phosphotransferase system repressor</fullName>
    </recommendedName>
</protein>
<dbReference type="PRINTS" id="PR00037">
    <property type="entry name" value="HTHLACR"/>
</dbReference>
<dbReference type="PROSITE" id="PS51000">
    <property type="entry name" value="HTH_DEOR_2"/>
    <property type="match status" value="1"/>
</dbReference>
<evidence type="ECO:0000256" key="4">
    <source>
        <dbReference type="ARBA" id="ARBA00023163"/>
    </source>
</evidence>
<feature type="domain" description="HTH deoR-type" evidence="6">
    <location>
        <begin position="3"/>
        <end position="58"/>
    </location>
</feature>
<dbReference type="Proteomes" id="UP000078335">
    <property type="component" value="Unassembled WGS sequence"/>
</dbReference>